<reference evidence="1" key="1">
    <citation type="journal article" date="2020" name="Nature">
        <title>Giant virus diversity and host interactions through global metagenomics.</title>
        <authorList>
            <person name="Schulz F."/>
            <person name="Roux S."/>
            <person name="Paez-Espino D."/>
            <person name="Jungbluth S."/>
            <person name="Walsh D.A."/>
            <person name="Denef V.J."/>
            <person name="McMahon K.D."/>
            <person name="Konstantinidis K.T."/>
            <person name="Eloe-Fadrosh E.A."/>
            <person name="Kyrpides N.C."/>
            <person name="Woyke T."/>
        </authorList>
    </citation>
    <scope>NUCLEOTIDE SEQUENCE</scope>
    <source>
        <strain evidence="1">GVMAG-M-3300010160-4</strain>
    </source>
</reference>
<dbReference type="EMBL" id="MN739120">
    <property type="protein sequence ID" value="QHS89830.1"/>
    <property type="molecule type" value="Genomic_DNA"/>
</dbReference>
<organism evidence="1">
    <name type="scientific">viral metagenome</name>
    <dbReference type="NCBI Taxonomy" id="1070528"/>
    <lineage>
        <taxon>unclassified sequences</taxon>
        <taxon>metagenomes</taxon>
        <taxon>organismal metagenomes</taxon>
    </lineage>
</organism>
<dbReference type="AlphaFoldDB" id="A0A6C0BCQ0"/>
<accession>A0A6C0BCQ0</accession>
<dbReference type="InterPro" id="IPR036188">
    <property type="entry name" value="FAD/NAD-bd_sf"/>
</dbReference>
<protein>
    <submittedName>
        <fullName evidence="1">Uncharacterized protein</fullName>
    </submittedName>
</protein>
<name>A0A6C0BCQ0_9ZZZZ</name>
<sequence>MGTEYDIIIIGAGWYGCHIASLIQNDFNVLIIDKSSDIFKGSSYYNQNRLHLGYHYSRDFKTRNLCQRNYDEFKRKYNNCIEDVKDNFYCVSKESLLCQMTYLSIFKNENFDINLRENNLFQNIEGDLIDVNEKVINSKKAKEIFKERLNNCTFLFDTEIKSINHENDVVNINDLYSCKLLLDCTYNQLGIDKRKYTYELTISLLYRKLKKFGAITIVDGNFCSLYPREDKIYTLTDVENTPVFCSSSFDDIKNLNVSDSLVLDRREKMENKITKYFPDFKDFFSYDGYFLSYKTKMISSSDSRDISIFKSCDRIVSVNCGKIYGIFEWEVYILNHIKNLKDKFLL</sequence>
<dbReference type="Gene3D" id="3.50.50.60">
    <property type="entry name" value="FAD/NAD(P)-binding domain"/>
    <property type="match status" value="1"/>
</dbReference>
<dbReference type="SUPFAM" id="SSF51905">
    <property type="entry name" value="FAD/NAD(P)-binding domain"/>
    <property type="match status" value="1"/>
</dbReference>
<evidence type="ECO:0000313" key="1">
    <source>
        <dbReference type="EMBL" id="QHS89830.1"/>
    </source>
</evidence>
<proteinExistence type="predicted"/>